<dbReference type="InterPro" id="IPR013035">
    <property type="entry name" value="PEP_carboxykinase_C"/>
</dbReference>
<evidence type="ECO:0000313" key="8">
    <source>
        <dbReference type="EMBL" id="ABR31090.1"/>
    </source>
</evidence>
<comment type="pathway">
    <text evidence="1">Carbohydrate biosynthesis; gluconeogenesis.</text>
</comment>
<dbReference type="GO" id="GO:0004612">
    <property type="term" value="F:phosphoenolpyruvate carboxykinase (ATP) activity"/>
    <property type="evidence" value="ECO:0007669"/>
    <property type="project" value="UniProtKB-EC"/>
</dbReference>
<reference evidence="8 9" key="1">
    <citation type="submission" date="2007-05" db="EMBL/GenBank/DDBJ databases">
        <title>Complete sequence of Thermosipho melanesiensis BI429.</title>
        <authorList>
            <consortium name="US DOE Joint Genome Institute"/>
            <person name="Copeland A."/>
            <person name="Lucas S."/>
            <person name="Lapidus A."/>
            <person name="Barry K."/>
            <person name="Glavina del Rio T."/>
            <person name="Dalin E."/>
            <person name="Tice H."/>
            <person name="Pitluck S."/>
            <person name="Chertkov O."/>
            <person name="Brettin T."/>
            <person name="Bruce D."/>
            <person name="Detter J.C."/>
            <person name="Han C."/>
            <person name="Schmutz J."/>
            <person name="Larimer F."/>
            <person name="Land M."/>
            <person name="Hauser L."/>
            <person name="Kyrpides N."/>
            <person name="Mikhailova N."/>
            <person name="Nelson K."/>
            <person name="Gogarten J.P."/>
            <person name="Noll K."/>
            <person name="Richardson P."/>
        </authorList>
    </citation>
    <scope>NUCLEOTIDE SEQUENCE [LARGE SCALE GENOMIC DNA]</scope>
    <source>
        <strain evidence="9">DSM 12029 / CIP 104789 / BI429</strain>
    </source>
</reference>
<organism evidence="8 9">
    <name type="scientific">Thermosipho melanesiensis (strain DSM 12029 / CIP 104789 / BI429)</name>
    <dbReference type="NCBI Taxonomy" id="391009"/>
    <lineage>
        <taxon>Bacteria</taxon>
        <taxon>Thermotogati</taxon>
        <taxon>Thermotogota</taxon>
        <taxon>Thermotogae</taxon>
        <taxon>Thermotogales</taxon>
        <taxon>Fervidobacteriaceae</taxon>
        <taxon>Thermosipho</taxon>
    </lineage>
</organism>
<dbReference type="STRING" id="391009.Tmel_1237"/>
<evidence type="ECO:0000256" key="2">
    <source>
        <dbReference type="ARBA" id="ARBA00006052"/>
    </source>
</evidence>
<proteinExistence type="inferred from homology"/>
<dbReference type="GO" id="GO:0005524">
    <property type="term" value="F:ATP binding"/>
    <property type="evidence" value="ECO:0007669"/>
    <property type="project" value="UniProtKB-KW"/>
</dbReference>
<dbReference type="SUPFAM" id="SSF68923">
    <property type="entry name" value="PEP carboxykinase N-terminal domain"/>
    <property type="match status" value="1"/>
</dbReference>
<dbReference type="GO" id="GO:0006094">
    <property type="term" value="P:gluconeogenesis"/>
    <property type="evidence" value="ECO:0007669"/>
    <property type="project" value="UniProtKB-UniPathway"/>
</dbReference>
<evidence type="ECO:0000256" key="5">
    <source>
        <dbReference type="ARBA" id="ARBA00022840"/>
    </source>
</evidence>
<keyword evidence="4" id="KW-0547">Nucleotide-binding</keyword>
<protein>
    <recommendedName>
        <fullName evidence="3">phosphoenolpyruvate carboxykinase (ATP)</fullName>
        <ecNumber evidence="3">4.1.1.49</ecNumber>
    </recommendedName>
</protein>
<evidence type="ECO:0000256" key="1">
    <source>
        <dbReference type="ARBA" id="ARBA00004742"/>
    </source>
</evidence>
<dbReference type="Proteomes" id="UP000001110">
    <property type="component" value="Chromosome"/>
</dbReference>
<dbReference type="UniPathway" id="UPA00138"/>
<dbReference type="EMBL" id="CP000716">
    <property type="protein sequence ID" value="ABR31090.1"/>
    <property type="molecule type" value="Genomic_DNA"/>
</dbReference>
<dbReference type="InterPro" id="IPR008210">
    <property type="entry name" value="PEP_carboxykinase_N"/>
</dbReference>
<evidence type="ECO:0000256" key="3">
    <source>
        <dbReference type="ARBA" id="ARBA00012363"/>
    </source>
</evidence>
<dbReference type="Pfam" id="PF01293">
    <property type="entry name" value="PEPCK_ATP"/>
    <property type="match status" value="1"/>
</dbReference>
<evidence type="ECO:0000256" key="7">
    <source>
        <dbReference type="ARBA" id="ARBA00047371"/>
    </source>
</evidence>
<accession>A6LMD9</accession>
<sequence>MMATKEYFKIEEISKTNPIFSPMRMTVETAFYRNNVELVTSPKEAYKLAESSPGTIVTSWEVYKPEMLGLDKETRILLFNDGAVTGRYAAGRRILGTADDKKYLEIVREAVYRTRYRKMYHGISFSGLSKEFMVKNHILIPEGHENLLYNWILNFQYPSPEYEKMYSESKEYSEGDIYVFVDPDWTHPDYPLGLAIFDPEHNCAAILGMRYFGELKKGTLTLAWSIANRNNFVSCHGGLKRLKNSKVDFVAAFFGLSGSGKSTLTHAKHSDYEVTVLHDDAFIISTEDLSSVALEPSYFDKTADYPSIFDDNKYLLTIQNCGATKDENGNIVPVMEDLRNGNGRAIKSKLWSPNRVDRIKSPIDAIFWLMKDPILPPIVKVESPSVASSMGALLTTKRTSAEKLDSSVDPSALVFEPYANPFRTYLLSEDYYKFKLLFEKGVACYILNTGYFLDKKVPKRLTIKLVEKVVEDKINWIKWFDGFYYADLDDFVPDMQDKTYLLSLKQSFLKRKDFVLSKVGTRDELPKEVLTAIDGIIGLL</sequence>
<dbReference type="AlphaFoldDB" id="A6LMD9"/>
<name>A6LMD9_THEM4</name>
<keyword evidence="6" id="KW-0456">Lyase</keyword>
<comment type="similarity">
    <text evidence="2">Belongs to the phosphoenolpyruvate carboxykinase (ATP) family.</text>
</comment>
<comment type="catalytic activity">
    <reaction evidence="7">
        <text>oxaloacetate + ATP = phosphoenolpyruvate + ADP + CO2</text>
        <dbReference type="Rhea" id="RHEA:18617"/>
        <dbReference type="ChEBI" id="CHEBI:16452"/>
        <dbReference type="ChEBI" id="CHEBI:16526"/>
        <dbReference type="ChEBI" id="CHEBI:30616"/>
        <dbReference type="ChEBI" id="CHEBI:58702"/>
        <dbReference type="ChEBI" id="CHEBI:456216"/>
        <dbReference type="EC" id="4.1.1.49"/>
    </reaction>
</comment>
<evidence type="ECO:0000313" key="9">
    <source>
        <dbReference type="Proteomes" id="UP000001110"/>
    </source>
</evidence>
<dbReference type="KEGG" id="tme:Tmel_1237"/>
<evidence type="ECO:0000256" key="6">
    <source>
        <dbReference type="ARBA" id="ARBA00023239"/>
    </source>
</evidence>
<dbReference type="InterPro" id="IPR001272">
    <property type="entry name" value="PEP_carboxykinase_ATP"/>
</dbReference>
<dbReference type="Gene3D" id="3.90.228.20">
    <property type="match status" value="1"/>
</dbReference>
<keyword evidence="5" id="KW-0067">ATP-binding</keyword>
<gene>
    <name evidence="8" type="ordered locus">Tmel_1237</name>
</gene>
<evidence type="ECO:0000256" key="4">
    <source>
        <dbReference type="ARBA" id="ARBA00022741"/>
    </source>
</evidence>
<dbReference type="eggNOG" id="COG1866">
    <property type="taxonomic scope" value="Bacteria"/>
</dbReference>
<dbReference type="SUPFAM" id="SSF53795">
    <property type="entry name" value="PEP carboxykinase-like"/>
    <property type="match status" value="1"/>
</dbReference>
<dbReference type="HOGENOM" id="CLU_037428_0_0_0"/>
<reference evidence="8 9" key="2">
    <citation type="journal article" date="2009" name="Proc. Natl. Acad. Sci. U.S.A.">
        <title>On the chimeric nature, thermophilic origin, and phylogenetic placement of the Thermotogales.</title>
        <authorList>
            <person name="Zhaxybayeva O."/>
            <person name="Swithers K.S."/>
            <person name="Lapierre P."/>
            <person name="Fournier G.P."/>
            <person name="Bickhart D.M."/>
            <person name="DeBoy R.T."/>
            <person name="Nelson K.E."/>
            <person name="Nesbo C.L."/>
            <person name="Doolittle W.F."/>
            <person name="Gogarten J.P."/>
            <person name="Noll K.M."/>
        </authorList>
    </citation>
    <scope>NUCLEOTIDE SEQUENCE [LARGE SCALE GENOMIC DNA]</scope>
    <source>
        <strain evidence="9">DSM 12029 / CIP 104789 / BI429</strain>
    </source>
</reference>
<dbReference type="EC" id="4.1.1.49" evidence="3"/>